<evidence type="ECO:0000313" key="2">
    <source>
        <dbReference type="Proteomes" id="UP000011300"/>
    </source>
</evidence>
<proteinExistence type="predicted"/>
<evidence type="ECO:0000313" key="1">
    <source>
        <dbReference type="EMBL" id="ABJ08967.1"/>
    </source>
</evidence>
<gene>
    <name evidence="1" type="ORF">CRV076</name>
</gene>
<organismHost>
    <name type="scientific">Crocodylus porosus</name>
    <name type="common">Saltwater crocodile</name>
    <name type="synonym">Estuarine crocodile</name>
    <dbReference type="NCBI Taxonomy" id="8502"/>
</organismHost>
<dbReference type="RefSeq" id="YP_784266.1">
    <property type="nucleotide sequence ID" value="NC_008030.1"/>
</dbReference>
<protein>
    <submittedName>
        <fullName evidence="1">Virion core protein</fullName>
    </submittedName>
</protein>
<organismHost>
    <name type="scientific">Crocodylus niloticus</name>
    <name type="common">Nile crocodile</name>
    <name type="synonym">African crocodile</name>
    <dbReference type="NCBI Taxonomy" id="8501"/>
</organismHost>
<dbReference type="Proteomes" id="UP000011300">
    <property type="component" value="Segment"/>
</dbReference>
<dbReference type="Pfam" id="PF04599">
    <property type="entry name" value="Pox_G5"/>
    <property type="match status" value="1"/>
</dbReference>
<keyword evidence="2" id="KW-1185">Reference proteome</keyword>
<organismHost>
    <name type="scientific">Crocodylus johnstoni</name>
    <name type="common">Australian freshwater crocodile</name>
    <dbReference type="NCBI Taxonomy" id="184234"/>
</organismHost>
<reference evidence="1 2" key="1">
    <citation type="journal article" date="2006" name="J. Virol.">
        <title>Genome of crocodilepox virus.</title>
        <authorList>
            <person name="Afonso C.L."/>
            <person name="Tulman E.R."/>
            <person name="Delhon G."/>
            <person name="Lu Z."/>
            <person name="Viljoen G.J."/>
            <person name="Wallace D.B."/>
            <person name="Kutish G.F."/>
            <person name="Rock D.L."/>
        </authorList>
    </citation>
    <scope>NUCLEOTIDE SEQUENCE [LARGE SCALE GENOMIC DNA]</scope>
    <source>
        <strain evidence="2">Isolate Crocodylus niloticus/Zimbabwe/Ume/2001</strain>
    </source>
</reference>
<sequence length="455" mass="50040">MGIKNLRALLQRRGTLLGLSHPDGGKSMFVDYMGLYVPIAYSCSSEPEIVSTVETRVRSLARRFELTLFVDRGSIALKAATRARRREAKCACMARKRAQNAALETLRAGLEGMDLAVADARISRNSFFLFLGERNNLRRIAESALARVADAAEIRYCEGVDAEFRMCAAARDRAATVGEWPAIFSVDQDTLAFCSGDPLPKCFYNAVEYSLFAPEPTSFYLCALTVLVNGCDYFAGLRGLAVTPENCQRFALHRAFTRENVFDSLACQSVWLQPTDFRVERVIEFVNLYLGLNERCYDYTDVAATTVTYREFVSALARDAYARRLGCGGAPGKENEPPYLEALLRALVGPAENAALTPAAVARYRAYAATVPAAPAVPQIAHALRLVGYELSARRRGRVMVDAARLDLYLKLKDDIYFSNRAILSLTGLDFAAHKLAGAVPLEEACVRDGVSDGL</sequence>
<organism evidence="1 2">
    <name type="scientific">Nile crocodilepox virus (isolate Crocodylus niloticus/Zimbabwe/Ume/2001)</name>
    <name type="common">CRV</name>
    <dbReference type="NCBI Taxonomy" id="1289473"/>
    <lineage>
        <taxon>Viruses</taxon>
        <taxon>Varidnaviria</taxon>
        <taxon>Bamfordvirae</taxon>
        <taxon>Nucleocytoviricota</taxon>
        <taxon>Pokkesviricetes</taxon>
        <taxon>Chitovirales</taxon>
        <taxon>Poxviridae</taxon>
        <taxon>Chordopoxvirinae</taxon>
        <taxon>Crocodylidpoxvirus</taxon>
        <taxon>Crocodylidpoxvirus nilecrocodilepox</taxon>
        <taxon>Nile crocodilepox virus</taxon>
    </lineage>
</organism>
<dbReference type="CDD" id="cd18674">
    <property type="entry name" value="PIN_Pox_G5"/>
    <property type="match status" value="1"/>
</dbReference>
<dbReference type="InterPro" id="IPR007678">
    <property type="entry name" value="Poxvirus_G5"/>
</dbReference>
<dbReference type="KEGG" id="vg:4363339"/>
<name>Q070H5_CPRVZ</name>
<dbReference type="Gene3D" id="3.40.50.1010">
    <property type="entry name" value="5'-nuclease"/>
    <property type="match status" value="1"/>
</dbReference>
<dbReference type="EMBL" id="DQ356948">
    <property type="protein sequence ID" value="ABJ08967.1"/>
    <property type="molecule type" value="Genomic_DNA"/>
</dbReference>
<dbReference type="GeneID" id="4363339"/>
<accession>Q070H5</accession>